<name>A0A1G4HYG5_TRYEQ</name>
<dbReference type="EMBL" id="CZPT02000044">
    <property type="protein sequence ID" value="SCU64327.1"/>
    <property type="molecule type" value="Genomic_DNA"/>
</dbReference>
<comment type="caution">
    <text evidence="1">The sequence shown here is derived from an EMBL/GenBank/DDBJ whole genome shotgun (WGS) entry which is preliminary data.</text>
</comment>
<keyword evidence="2" id="KW-1185">Reference proteome</keyword>
<dbReference type="AlphaFoldDB" id="A0A1G4HYG5"/>
<dbReference type="Proteomes" id="UP000195570">
    <property type="component" value="Unassembled WGS sequence"/>
</dbReference>
<dbReference type="RefSeq" id="XP_067076107.1">
    <property type="nucleotide sequence ID" value="XM_067220006.1"/>
</dbReference>
<organism evidence="1 2">
    <name type="scientific">Trypanosoma equiperdum</name>
    <dbReference type="NCBI Taxonomy" id="5694"/>
    <lineage>
        <taxon>Eukaryota</taxon>
        <taxon>Discoba</taxon>
        <taxon>Euglenozoa</taxon>
        <taxon>Kinetoplastea</taxon>
        <taxon>Metakinetoplastina</taxon>
        <taxon>Trypanosomatida</taxon>
        <taxon>Trypanosomatidae</taxon>
        <taxon>Trypanosoma</taxon>
    </lineage>
</organism>
<evidence type="ECO:0000313" key="1">
    <source>
        <dbReference type="EMBL" id="SCU64327.1"/>
    </source>
</evidence>
<dbReference type="PANTHER" id="PTHR33477">
    <property type="entry name" value="P-LOOP NTPASE DOMAIN-CONTAINING PROTEIN LPA1 HOMOLOG 1"/>
    <property type="match status" value="1"/>
</dbReference>
<dbReference type="SUPFAM" id="SSF52540">
    <property type="entry name" value="P-loop containing nucleoside triphosphate hydrolases"/>
    <property type="match status" value="1"/>
</dbReference>
<dbReference type="GeneID" id="92373999"/>
<sequence>MGSKYDRVKVKVHLDDEHYYILSRFILSKMLTACKLPTTAAVCVSLALKKSLVDQERLDISQRELEAATLSTMAQHGYGAAFTRLLPVMTRFFIERTPLIVFMAGSGCCGKTSMARSLSVRLNTHNIVSTDLLLDILRATHHAYPSSALRGDLVELSDERVLPCVSEHSLWLSDTLAVDDFVRLWRTLTRAIRSLVEGEVEKALVEGKVLIVEGSLIDLSLYHNYLLDSFQSQRGVIAVAFHISSDEMSRNFAVERLVSTYRSVLPLSYTDNYNGALEWVQCRLRAIEGEHLRVLRGDSSAMQLHCIDDSLCDPATGDSTSVRDLSESYSNETSSTCDTRQLRLSQDNAEIVPVYGVTNSMAASSRVCESMHGLILDRIISALKQKGPLNLEHGNVVWCQAMDSEYMSPTNDT</sequence>
<evidence type="ECO:0000313" key="2">
    <source>
        <dbReference type="Proteomes" id="UP000195570"/>
    </source>
</evidence>
<dbReference type="VEuPathDB" id="TriTrypDB:TEOVI_000005900"/>
<dbReference type="Gene3D" id="3.40.50.300">
    <property type="entry name" value="P-loop containing nucleotide triphosphate hydrolases"/>
    <property type="match status" value="1"/>
</dbReference>
<protein>
    <submittedName>
        <fullName evidence="1">Zeta toxin, putative</fullName>
    </submittedName>
</protein>
<accession>A0A1G4HYG5</accession>
<dbReference type="PANTHER" id="PTHR33477:SF2">
    <property type="entry name" value="2-PHOSPHOGLYCERATE KINASE"/>
    <property type="match status" value="1"/>
</dbReference>
<gene>
    <name evidence="1" type="ORF">TEOVI_000005900</name>
</gene>
<reference evidence="1" key="1">
    <citation type="submission" date="2016-09" db="EMBL/GenBank/DDBJ databases">
        <authorList>
            <person name="Hebert L."/>
            <person name="Moumen B."/>
        </authorList>
    </citation>
    <scope>NUCLEOTIDE SEQUENCE [LARGE SCALE GENOMIC DNA]</scope>
    <source>
        <strain evidence="1">OVI</strain>
    </source>
</reference>
<proteinExistence type="predicted"/>
<dbReference type="InterPro" id="IPR027417">
    <property type="entry name" value="P-loop_NTPase"/>
</dbReference>